<evidence type="ECO:0000313" key="2">
    <source>
        <dbReference type="EMBL" id="CAE7226948.1"/>
    </source>
</evidence>
<feature type="transmembrane region" description="Helical" evidence="1">
    <location>
        <begin position="97"/>
        <end position="121"/>
    </location>
</feature>
<accession>A0A812KCT9</accession>
<feature type="transmembrane region" description="Helical" evidence="1">
    <location>
        <begin position="66"/>
        <end position="85"/>
    </location>
</feature>
<feature type="transmembrane region" description="Helical" evidence="1">
    <location>
        <begin position="133"/>
        <end position="159"/>
    </location>
</feature>
<evidence type="ECO:0000256" key="1">
    <source>
        <dbReference type="SAM" id="Phobius"/>
    </source>
</evidence>
<comment type="caution">
    <text evidence="2">The sequence shown here is derived from an EMBL/GenBank/DDBJ whole genome shotgun (WGS) entry which is preliminary data.</text>
</comment>
<dbReference type="OrthoDB" id="248923at2759"/>
<feature type="transmembrane region" description="Helical" evidence="1">
    <location>
        <begin position="208"/>
        <end position="229"/>
    </location>
</feature>
<protein>
    <submittedName>
        <fullName evidence="2">ARK1 protein</fullName>
    </submittedName>
</protein>
<keyword evidence="1" id="KW-0472">Membrane</keyword>
<dbReference type="AlphaFoldDB" id="A0A812KCT9"/>
<keyword evidence="1" id="KW-0812">Transmembrane</keyword>
<sequence length="242" mass="25773">MPPLTRHPILFGKNAASSFAHFMAFKICEGYHVDMLSTNLAFLVWLAALVYAFTTPWTAADLTAKAGSLMVSAFCNFFAVATTRFNDSGFTSGLSMLLPPFFFFSFLVLLAGALPTMLVAGSLAGQLLASSQGLLVTLFLCGFLALAAVFFHDALAWLPQVGYLGGAGSSEGFESSYKRAGLLPAAFAGSFTISVTFTPLLSTASLPLWQTAGLQVVVTSAALCCLLRFGMGRHWLRILLPN</sequence>
<keyword evidence="3" id="KW-1185">Reference proteome</keyword>
<dbReference type="EMBL" id="CAJNDS010000669">
    <property type="protein sequence ID" value="CAE7226948.1"/>
    <property type="molecule type" value="Genomic_DNA"/>
</dbReference>
<proteinExistence type="predicted"/>
<keyword evidence="1" id="KW-1133">Transmembrane helix</keyword>
<organism evidence="2 3">
    <name type="scientific">Symbiodinium natans</name>
    <dbReference type="NCBI Taxonomy" id="878477"/>
    <lineage>
        <taxon>Eukaryota</taxon>
        <taxon>Sar</taxon>
        <taxon>Alveolata</taxon>
        <taxon>Dinophyceae</taxon>
        <taxon>Suessiales</taxon>
        <taxon>Symbiodiniaceae</taxon>
        <taxon>Symbiodinium</taxon>
    </lineage>
</organism>
<gene>
    <name evidence="2" type="primary">ARK1</name>
    <name evidence="2" type="ORF">SNAT2548_LOCUS8890</name>
</gene>
<feature type="transmembrane region" description="Helical" evidence="1">
    <location>
        <begin position="40"/>
        <end position="60"/>
    </location>
</feature>
<dbReference type="Proteomes" id="UP000604046">
    <property type="component" value="Unassembled WGS sequence"/>
</dbReference>
<reference evidence="2" key="1">
    <citation type="submission" date="2021-02" db="EMBL/GenBank/DDBJ databases">
        <authorList>
            <person name="Dougan E. K."/>
            <person name="Rhodes N."/>
            <person name="Thang M."/>
            <person name="Chan C."/>
        </authorList>
    </citation>
    <scope>NUCLEOTIDE SEQUENCE</scope>
</reference>
<name>A0A812KCT9_9DINO</name>
<evidence type="ECO:0000313" key="3">
    <source>
        <dbReference type="Proteomes" id="UP000604046"/>
    </source>
</evidence>